<gene>
    <name evidence="2" type="ORF">FEM55_00535</name>
</gene>
<dbReference type="EMBL" id="VCEI01000004">
    <property type="protein sequence ID" value="TLU97451.1"/>
    <property type="molecule type" value="Genomic_DNA"/>
</dbReference>
<comment type="caution">
    <text evidence="2">The sequence shown here is derived from an EMBL/GenBank/DDBJ whole genome shotgun (WGS) entry which is preliminary data.</text>
</comment>
<proteinExistence type="predicted"/>
<feature type="transmembrane region" description="Helical" evidence="1">
    <location>
        <begin position="21"/>
        <end position="42"/>
    </location>
</feature>
<protein>
    <submittedName>
        <fullName evidence="2">DUF2975 domain-containing protein</fullName>
    </submittedName>
</protein>
<evidence type="ECO:0000256" key="1">
    <source>
        <dbReference type="SAM" id="Phobius"/>
    </source>
</evidence>
<dbReference type="AlphaFoldDB" id="A0A5R9KMJ3"/>
<dbReference type="OrthoDB" id="951682at2"/>
<organism evidence="2 3">
    <name type="scientific">Dyadobacter sediminis</name>
    <dbReference type="NCBI Taxonomy" id="1493691"/>
    <lineage>
        <taxon>Bacteria</taxon>
        <taxon>Pseudomonadati</taxon>
        <taxon>Bacteroidota</taxon>
        <taxon>Cytophagia</taxon>
        <taxon>Cytophagales</taxon>
        <taxon>Spirosomataceae</taxon>
        <taxon>Dyadobacter</taxon>
    </lineage>
</organism>
<keyword evidence="1" id="KW-0812">Transmembrane</keyword>
<dbReference type="Proteomes" id="UP000309788">
    <property type="component" value="Unassembled WGS sequence"/>
</dbReference>
<dbReference type="InterPro" id="IPR021354">
    <property type="entry name" value="DUF2975"/>
</dbReference>
<evidence type="ECO:0000313" key="2">
    <source>
        <dbReference type="EMBL" id="TLU97451.1"/>
    </source>
</evidence>
<sequence>MHMETKSPYWVFPTVKRLVTLFYYLVLVALVLFAAMSSLKLLNAQTGPFPLGQGQQPNYVSVPVAWAPPSNKTIVTADEPLLFLTPQKQTGQLQVPIRSIPGLLISILGLVGLVSALWMFLLLRRIFRSVQTDTPFQAAIARQIATMGFLFLGQTAVELLLKLALWHQTRPYFKQITLSNQASLSVDIQLDGPWLLGLILLALAQVYRRGIEIQLENELTV</sequence>
<reference evidence="2 3" key="1">
    <citation type="submission" date="2019-05" db="EMBL/GenBank/DDBJ databases">
        <authorList>
            <person name="Qu J.-H."/>
        </authorList>
    </citation>
    <scope>NUCLEOTIDE SEQUENCE [LARGE SCALE GENOMIC DNA]</scope>
    <source>
        <strain evidence="2 3">Z12</strain>
    </source>
</reference>
<keyword evidence="3" id="KW-1185">Reference proteome</keyword>
<keyword evidence="1" id="KW-1133">Transmembrane helix</keyword>
<feature type="transmembrane region" description="Helical" evidence="1">
    <location>
        <begin position="103"/>
        <end position="123"/>
    </location>
</feature>
<evidence type="ECO:0000313" key="3">
    <source>
        <dbReference type="Proteomes" id="UP000309788"/>
    </source>
</evidence>
<dbReference type="Pfam" id="PF11188">
    <property type="entry name" value="DUF2975"/>
    <property type="match status" value="1"/>
</dbReference>
<name>A0A5R9KMJ3_9BACT</name>
<accession>A0A5R9KMJ3</accession>
<keyword evidence="1" id="KW-0472">Membrane</keyword>